<evidence type="ECO:0000313" key="3">
    <source>
        <dbReference type="Proteomes" id="UP000515472"/>
    </source>
</evidence>
<dbReference type="EMBL" id="AP023213">
    <property type="protein sequence ID" value="BCG47329.1"/>
    <property type="molecule type" value="Genomic_DNA"/>
</dbReference>
<dbReference type="KEGG" id="gbn:GEOBRER4_20790"/>
<dbReference type="Pfam" id="PF00657">
    <property type="entry name" value="Lipase_GDSL"/>
    <property type="match status" value="1"/>
</dbReference>
<dbReference type="SUPFAM" id="SSF52266">
    <property type="entry name" value="SGNH hydrolase"/>
    <property type="match status" value="1"/>
</dbReference>
<sequence>MTEVLSKRQAILGLLLALIIALPGWAAAQTSFDQIVVFGDSLSDPGNAFIFQGAANVPPYDALDPFLVPTMSYARGGHHFSNGRTWVEQLARQFALSKNTRPAFAELGLDATNYAIGGARAHDNEEETLAPTFEEVATLSYEVTAFLQVFGWNAPKNALYVVEFGSNDIRDALEAQDPSIVEKAVASVHRNIVSLIEAGAVKFLVCNAPDLSLTPAVIAIDKMRPGTAAGARELSSYYNLLLNQLVATLKSQYPEILVVQVDFFDMLLEIVSNPTDFGLSFIDTPCVTPGVPPFTCSNPDDYLFWDGIHPTQTVHAIMAQQALSELAK</sequence>
<protein>
    <submittedName>
        <fullName evidence="2">Phospholipase/lecithinase/hemolysin</fullName>
    </submittedName>
</protein>
<dbReference type="PANTHER" id="PTHR22835">
    <property type="entry name" value="ZINC FINGER FYVE DOMAIN CONTAINING PROTEIN"/>
    <property type="match status" value="1"/>
</dbReference>
<organism evidence="2 3">
    <name type="scientific">Citrifermentans bremense</name>
    <dbReference type="NCBI Taxonomy" id="60035"/>
    <lineage>
        <taxon>Bacteria</taxon>
        <taxon>Pseudomonadati</taxon>
        <taxon>Thermodesulfobacteriota</taxon>
        <taxon>Desulfuromonadia</taxon>
        <taxon>Geobacterales</taxon>
        <taxon>Geobacteraceae</taxon>
        <taxon>Citrifermentans</taxon>
    </lineage>
</organism>
<dbReference type="RefSeq" id="WP_185242255.1">
    <property type="nucleotide sequence ID" value="NZ_AP023213.1"/>
</dbReference>
<proteinExistence type="inferred from homology"/>
<dbReference type="PANTHER" id="PTHR22835:SF659">
    <property type="entry name" value="GDSL LIPASE_ACYLHYDROLASE, PUTATIVE (AFU_ORTHOLOGUE AFUA_2G00510)-RELATED"/>
    <property type="match status" value="1"/>
</dbReference>
<evidence type="ECO:0000313" key="2">
    <source>
        <dbReference type="EMBL" id="BCG47329.1"/>
    </source>
</evidence>
<reference evidence="2 3" key="1">
    <citation type="submission" date="2020-06" db="EMBL/GenBank/DDBJ databases">
        <title>Interaction of electrochemicaly active bacteria, Geobacter bremensis R4 on different carbon anode.</title>
        <authorList>
            <person name="Meng L."/>
            <person name="Yoshida N."/>
        </authorList>
    </citation>
    <scope>NUCLEOTIDE SEQUENCE [LARGE SCALE GENOMIC DNA]</scope>
    <source>
        <strain evidence="2 3">R4</strain>
    </source>
</reference>
<dbReference type="CDD" id="cd01846">
    <property type="entry name" value="fatty_acyltransferase_like"/>
    <property type="match status" value="1"/>
</dbReference>
<dbReference type="Gene3D" id="3.40.50.1110">
    <property type="entry name" value="SGNH hydrolase"/>
    <property type="match status" value="1"/>
</dbReference>
<dbReference type="InterPro" id="IPR036514">
    <property type="entry name" value="SGNH_hydro_sf"/>
</dbReference>
<dbReference type="Proteomes" id="UP000515472">
    <property type="component" value="Chromosome"/>
</dbReference>
<dbReference type="GO" id="GO:0016788">
    <property type="term" value="F:hydrolase activity, acting on ester bonds"/>
    <property type="evidence" value="ECO:0007669"/>
    <property type="project" value="InterPro"/>
</dbReference>
<gene>
    <name evidence="2" type="ORF">GEOBRER4_n2158</name>
</gene>
<accession>A0A6S6M1C3</accession>
<dbReference type="InterPro" id="IPR001087">
    <property type="entry name" value="GDSL"/>
</dbReference>
<name>A0A6S6M1C3_9BACT</name>
<comment type="similarity">
    <text evidence="1">Belongs to the 'GDSL' lipolytic enzyme family.</text>
</comment>
<dbReference type="AlphaFoldDB" id="A0A6S6M1C3"/>
<evidence type="ECO:0000256" key="1">
    <source>
        <dbReference type="ARBA" id="ARBA00008668"/>
    </source>
</evidence>
<keyword evidence="3" id="KW-1185">Reference proteome</keyword>